<dbReference type="Pfam" id="PF07165">
    <property type="entry name" value="DUF1397"/>
    <property type="match status" value="1"/>
</dbReference>
<dbReference type="OrthoDB" id="6512861at2759"/>
<feature type="signal peptide" evidence="2">
    <location>
        <begin position="1"/>
        <end position="23"/>
    </location>
</feature>
<sequence length="308" mass="33784">MSLKAKIVLSIAFFAVIVETVLSSPSTADLDISQINVNDLQQKLPPEFANTNLTLDDAKTLLRNKCVEVAGKEKGEEAFVEIENAVATLSDCATNILNFTALQAEIDEASPKGELDVVFNKYCNKQPEALNCISEFNNKIAACLDKDEKENQAVAMRIVKSLLSFICYKGGDQIALFIAEKGPECLDSKKDDIQNCVNSTFSGYIPKTGIEDIKSLPKFVMGVKQCGEMEQLEKCIVQKLESCSEITPANIVESMFRFIKNETICHSMPRVAKQVVTSGGAMTQQIGGIISWLIAVNAMLLIIKRLQS</sequence>
<evidence type="ECO:0000313" key="3">
    <source>
        <dbReference type="EMBL" id="JAB90050.1"/>
    </source>
</evidence>
<keyword evidence="1" id="KW-0812">Transmembrane</keyword>
<reference evidence="3" key="1">
    <citation type="submission" date="2013-07" db="EMBL/GenBank/DDBJ databases">
        <authorList>
            <person name="Geib S."/>
        </authorList>
    </citation>
    <scope>NUCLEOTIDE SEQUENCE</scope>
</reference>
<protein>
    <submittedName>
        <fullName evidence="3">27 kDa hemolymph protein</fullName>
    </submittedName>
</protein>
<gene>
    <name evidence="3" type="primary">P27K</name>
</gene>
<dbReference type="EMBL" id="GAMC01016505">
    <property type="protein sequence ID" value="JAB90050.1"/>
    <property type="molecule type" value="mRNA"/>
</dbReference>
<keyword evidence="2" id="KW-0732">Signal</keyword>
<dbReference type="InterPro" id="IPR009832">
    <property type="entry name" value="DUF1397"/>
</dbReference>
<dbReference type="PANTHER" id="PTHR20997:SF2">
    <property type="entry name" value="EG:BACR42I17.2 PROTEIN-RELATED"/>
    <property type="match status" value="1"/>
</dbReference>
<dbReference type="EMBL" id="GAMC01016504">
    <property type="protein sequence ID" value="JAB90051.1"/>
    <property type="molecule type" value="mRNA"/>
</dbReference>
<dbReference type="EMBL" id="GAMC01016503">
    <property type="protein sequence ID" value="JAB90052.1"/>
    <property type="molecule type" value="mRNA"/>
</dbReference>
<feature type="transmembrane region" description="Helical" evidence="1">
    <location>
        <begin position="286"/>
        <end position="303"/>
    </location>
</feature>
<proteinExistence type="evidence at transcript level"/>
<dbReference type="PANTHER" id="PTHR20997">
    <property type="entry name" value="EG:BACR42I17.2 PROTEIN-RELATED"/>
    <property type="match status" value="1"/>
</dbReference>
<evidence type="ECO:0000256" key="2">
    <source>
        <dbReference type="SAM" id="SignalP"/>
    </source>
</evidence>
<reference evidence="3" key="2">
    <citation type="journal article" date="2014" name="BMC Genomics">
        <title>A genomic perspective to assessing quality of mass-reared SIT flies used in Mediterranean fruit fly (Ceratitis capitata) eradication in California.</title>
        <authorList>
            <person name="Calla B."/>
            <person name="Hall B."/>
            <person name="Hou S."/>
            <person name="Geib S.M."/>
        </authorList>
    </citation>
    <scope>NUCLEOTIDE SEQUENCE</scope>
</reference>
<accession>W8AMQ5</accession>
<keyword evidence="1" id="KW-0472">Membrane</keyword>
<name>W8AMQ5_CERCA</name>
<organism evidence="3">
    <name type="scientific">Ceratitis capitata</name>
    <name type="common">Mediterranean fruit fly</name>
    <name type="synonym">Tephritis capitata</name>
    <dbReference type="NCBI Taxonomy" id="7213"/>
    <lineage>
        <taxon>Eukaryota</taxon>
        <taxon>Metazoa</taxon>
        <taxon>Ecdysozoa</taxon>
        <taxon>Arthropoda</taxon>
        <taxon>Hexapoda</taxon>
        <taxon>Insecta</taxon>
        <taxon>Pterygota</taxon>
        <taxon>Neoptera</taxon>
        <taxon>Endopterygota</taxon>
        <taxon>Diptera</taxon>
        <taxon>Brachycera</taxon>
        <taxon>Muscomorpha</taxon>
        <taxon>Tephritoidea</taxon>
        <taxon>Tephritidae</taxon>
        <taxon>Ceratitis</taxon>
        <taxon>Ceratitis</taxon>
    </lineage>
</organism>
<evidence type="ECO:0000256" key="1">
    <source>
        <dbReference type="SAM" id="Phobius"/>
    </source>
</evidence>
<feature type="chain" id="PRO_5007737025" evidence="2">
    <location>
        <begin position="24"/>
        <end position="308"/>
    </location>
</feature>
<dbReference type="AlphaFoldDB" id="W8AMQ5"/>
<keyword evidence="1" id="KW-1133">Transmembrane helix</keyword>